<dbReference type="GO" id="GO:0043171">
    <property type="term" value="P:peptide catabolic process"/>
    <property type="evidence" value="ECO:0007669"/>
    <property type="project" value="TreeGrafter"/>
</dbReference>
<feature type="domain" description="ERAP1-like C-terminal" evidence="3">
    <location>
        <begin position="102"/>
        <end position="335"/>
    </location>
</feature>
<keyword evidence="5" id="KW-1185">Reference proteome</keyword>
<keyword evidence="2" id="KW-0812">Transmembrane</keyword>
<dbReference type="InterPro" id="IPR050344">
    <property type="entry name" value="Peptidase_M1_aminopeptidases"/>
</dbReference>
<dbReference type="GO" id="GO:0008270">
    <property type="term" value="F:zinc ion binding"/>
    <property type="evidence" value="ECO:0007669"/>
    <property type="project" value="TreeGrafter"/>
</dbReference>
<dbReference type="Gene3D" id="1.25.50.20">
    <property type="match status" value="1"/>
</dbReference>
<dbReference type="OrthoDB" id="7332350at2759"/>
<dbReference type="AlphaFoldDB" id="X6PCH2"/>
<dbReference type="PANTHER" id="PTHR11533:SF174">
    <property type="entry name" value="PUROMYCIN-SENSITIVE AMINOPEPTIDASE-RELATED"/>
    <property type="match status" value="1"/>
</dbReference>
<keyword evidence="2" id="KW-0472">Membrane</keyword>
<accession>X6PCH2</accession>
<organism evidence="4 5">
    <name type="scientific">Reticulomyxa filosa</name>
    <dbReference type="NCBI Taxonomy" id="46433"/>
    <lineage>
        <taxon>Eukaryota</taxon>
        <taxon>Sar</taxon>
        <taxon>Rhizaria</taxon>
        <taxon>Retaria</taxon>
        <taxon>Foraminifera</taxon>
        <taxon>Monothalamids</taxon>
        <taxon>Reticulomyxidae</taxon>
        <taxon>Reticulomyxa</taxon>
    </lineage>
</organism>
<gene>
    <name evidence="4" type="ORF">RFI_01259</name>
</gene>
<dbReference type="GO" id="GO:0006508">
    <property type="term" value="P:proteolysis"/>
    <property type="evidence" value="ECO:0007669"/>
    <property type="project" value="TreeGrafter"/>
</dbReference>
<dbReference type="Gene3D" id="2.60.40.1910">
    <property type="match status" value="1"/>
</dbReference>
<dbReference type="Proteomes" id="UP000023152">
    <property type="component" value="Unassembled WGS sequence"/>
</dbReference>
<evidence type="ECO:0000259" key="3">
    <source>
        <dbReference type="Pfam" id="PF11838"/>
    </source>
</evidence>
<dbReference type="GO" id="GO:0016020">
    <property type="term" value="C:membrane"/>
    <property type="evidence" value="ECO:0007669"/>
    <property type="project" value="TreeGrafter"/>
</dbReference>
<dbReference type="Pfam" id="PF11838">
    <property type="entry name" value="ERAP1_C"/>
    <property type="match status" value="1"/>
</dbReference>
<comment type="caution">
    <text evidence="4">The sequence shown here is derived from an EMBL/GenBank/DDBJ whole genome shotgun (WGS) entry which is preliminary data.</text>
</comment>
<evidence type="ECO:0000256" key="2">
    <source>
        <dbReference type="SAM" id="Phobius"/>
    </source>
</evidence>
<evidence type="ECO:0000313" key="5">
    <source>
        <dbReference type="Proteomes" id="UP000023152"/>
    </source>
</evidence>
<sequence>KKMIWSVPMKIRVGSKTISVLFKDEKQTLELPKNTEWVHLNADSTGFYASQCDHAMMEGLTKALKNGEKALTVLDKVCLVRDALAVAECGMPGETLNLLNLIVSFQNDEIGWQAPEDKKEDEDVEGLLRPLIIQSIGDYGYQPVIDEALKRFRSFMKFVYIFIYLFIYLFHYNNENDEKKTDISPSLKSVVFTIAIKNGDKKDFELLKKYYLTATDSAEKDWALRSLGWTTDTELIRHMLQWIKNSSEVRNQDKVYPFRTLATNPAGREIAWEFLQKTFSEWYSIFEGGFLVKHLAKLPSEFVSFEKASEIEKFYDSLDFPACKRSMQQCVENIKKNASWRKQDIALIEKWVSANVKK</sequence>
<evidence type="ECO:0000313" key="4">
    <source>
        <dbReference type="EMBL" id="ETO35803.1"/>
    </source>
</evidence>
<dbReference type="InterPro" id="IPR024571">
    <property type="entry name" value="ERAP1-like_C_dom"/>
</dbReference>
<dbReference type="PANTHER" id="PTHR11533">
    <property type="entry name" value="PROTEASE M1 ZINC METALLOPROTEASE"/>
    <property type="match status" value="1"/>
</dbReference>
<dbReference type="GO" id="GO:0042277">
    <property type="term" value="F:peptide binding"/>
    <property type="evidence" value="ECO:0007669"/>
    <property type="project" value="TreeGrafter"/>
</dbReference>
<feature type="transmembrane region" description="Helical" evidence="2">
    <location>
        <begin position="155"/>
        <end position="172"/>
    </location>
</feature>
<reference evidence="4 5" key="1">
    <citation type="journal article" date="2013" name="Curr. Biol.">
        <title>The Genome of the Foraminiferan Reticulomyxa filosa.</title>
        <authorList>
            <person name="Glockner G."/>
            <person name="Hulsmann N."/>
            <person name="Schleicher M."/>
            <person name="Noegel A.A."/>
            <person name="Eichinger L."/>
            <person name="Gallinger C."/>
            <person name="Pawlowski J."/>
            <person name="Sierra R."/>
            <person name="Euteneuer U."/>
            <person name="Pillet L."/>
            <person name="Moustafa A."/>
            <person name="Platzer M."/>
            <person name="Groth M."/>
            <person name="Szafranski K."/>
            <person name="Schliwa M."/>
        </authorList>
    </citation>
    <scope>NUCLEOTIDE SEQUENCE [LARGE SCALE GENOMIC DNA]</scope>
</reference>
<name>X6PCH2_RETFI</name>
<dbReference type="GO" id="GO:0005737">
    <property type="term" value="C:cytoplasm"/>
    <property type="evidence" value="ECO:0007669"/>
    <property type="project" value="TreeGrafter"/>
</dbReference>
<dbReference type="GO" id="GO:0070006">
    <property type="term" value="F:metalloaminopeptidase activity"/>
    <property type="evidence" value="ECO:0007669"/>
    <property type="project" value="TreeGrafter"/>
</dbReference>
<proteinExistence type="inferred from homology"/>
<dbReference type="EMBL" id="ASPP01001269">
    <property type="protein sequence ID" value="ETO35803.1"/>
    <property type="molecule type" value="Genomic_DNA"/>
</dbReference>
<protein>
    <recommendedName>
        <fullName evidence="3">ERAP1-like C-terminal domain-containing protein</fullName>
    </recommendedName>
</protein>
<evidence type="ECO:0000256" key="1">
    <source>
        <dbReference type="ARBA" id="ARBA00010136"/>
    </source>
</evidence>
<feature type="non-terminal residue" evidence="4">
    <location>
        <position position="1"/>
    </location>
</feature>
<keyword evidence="2" id="KW-1133">Transmembrane helix</keyword>
<comment type="similarity">
    <text evidence="1">Belongs to the peptidase M1 family.</text>
</comment>
<dbReference type="GO" id="GO:0005615">
    <property type="term" value="C:extracellular space"/>
    <property type="evidence" value="ECO:0007669"/>
    <property type="project" value="TreeGrafter"/>
</dbReference>